<dbReference type="PANTHER" id="PTHR11061">
    <property type="entry name" value="RNA M5U METHYLTRANSFERASE"/>
    <property type="match status" value="1"/>
</dbReference>
<evidence type="ECO:0000313" key="7">
    <source>
        <dbReference type="Proteomes" id="UP000002881"/>
    </source>
</evidence>
<feature type="binding site" evidence="4">
    <location>
        <position position="274"/>
    </location>
    <ligand>
        <name>S-adenosyl-L-methionine</name>
        <dbReference type="ChEBI" id="CHEBI:59789"/>
    </ligand>
</feature>
<dbReference type="STRING" id="660470.Theba_0258"/>
<dbReference type="PROSITE" id="PS01231">
    <property type="entry name" value="TRMA_2"/>
    <property type="match status" value="1"/>
</dbReference>
<dbReference type="Gene3D" id="2.40.50.1070">
    <property type="match status" value="1"/>
</dbReference>
<dbReference type="InterPro" id="IPR030391">
    <property type="entry name" value="MeTrfase_TrmA_CS"/>
</dbReference>
<organism evidence="6 7">
    <name type="scientific">Mesotoga prima MesG1.Ag.4.2</name>
    <dbReference type="NCBI Taxonomy" id="660470"/>
    <lineage>
        <taxon>Bacteria</taxon>
        <taxon>Thermotogati</taxon>
        <taxon>Thermotogota</taxon>
        <taxon>Thermotogae</taxon>
        <taxon>Kosmotogales</taxon>
        <taxon>Kosmotogaceae</taxon>
        <taxon>Mesotoga</taxon>
    </lineage>
</organism>
<keyword evidence="2 4" id="KW-0808">Transferase</keyword>
<dbReference type="EMBL" id="CP003532">
    <property type="protein sequence ID" value="AFK05992.1"/>
    <property type="molecule type" value="Genomic_DNA"/>
</dbReference>
<dbReference type="GeneID" id="87106113"/>
<dbReference type="NCBIfam" id="TIGR00479">
    <property type="entry name" value="rumA"/>
    <property type="match status" value="1"/>
</dbReference>
<protein>
    <submittedName>
        <fullName evidence="6">23S rRNA (Uracil-5-)-methyltransferase RumA</fullName>
    </submittedName>
</protein>
<dbReference type="PROSITE" id="PS51687">
    <property type="entry name" value="SAM_MT_RNA_M5U"/>
    <property type="match status" value="1"/>
</dbReference>
<proteinExistence type="inferred from homology"/>
<feature type="binding site" evidence="4">
    <location>
        <position position="369"/>
    </location>
    <ligand>
        <name>S-adenosyl-L-methionine</name>
        <dbReference type="ChEBI" id="CHEBI:59789"/>
    </ligand>
</feature>
<evidence type="ECO:0000256" key="4">
    <source>
        <dbReference type="PROSITE-ProRule" id="PRU01024"/>
    </source>
</evidence>
<keyword evidence="7" id="KW-1185">Reference proteome</keyword>
<dbReference type="KEGG" id="mpg:Theba_0258"/>
<dbReference type="Gene3D" id="2.40.50.140">
    <property type="entry name" value="Nucleic acid-binding proteins"/>
    <property type="match status" value="1"/>
</dbReference>
<feature type="active site" description="Nucleophile" evidence="4">
    <location>
        <position position="395"/>
    </location>
</feature>
<dbReference type="AlphaFoldDB" id="I2F239"/>
<feature type="binding site" evidence="4">
    <location>
        <position position="324"/>
    </location>
    <ligand>
        <name>S-adenosyl-L-methionine</name>
        <dbReference type="ChEBI" id="CHEBI:59789"/>
    </ligand>
</feature>
<name>I2F239_9BACT</name>
<evidence type="ECO:0000256" key="1">
    <source>
        <dbReference type="ARBA" id="ARBA00022603"/>
    </source>
</evidence>
<feature type="binding site" evidence="4">
    <location>
        <position position="303"/>
    </location>
    <ligand>
        <name>S-adenosyl-L-methionine</name>
        <dbReference type="ChEBI" id="CHEBI:59789"/>
    </ligand>
</feature>
<dbReference type="PANTHER" id="PTHR11061:SF30">
    <property type="entry name" value="TRNA (URACIL(54)-C(5))-METHYLTRANSFERASE"/>
    <property type="match status" value="1"/>
</dbReference>
<dbReference type="RefSeq" id="WP_014730150.1">
    <property type="nucleotide sequence ID" value="NC_017934.1"/>
</dbReference>
<sequence length="439" mass="49109">MEELRIEKLIAGGFSLARTADGKVALLDAGYPGEVVEASKKKGRSDFHTMKVERVLVPSNSRRERLCRNFPVCGGCDWQTLDYSEQLFWKREVISEQFKRVGKIELEDFEIVPSPRETNYRLKMEYVCHGGKDGLSLGLYRRNSNSPVSCQGCVLGLKDFEKARSGFEEILRKTAIVPYNRVTGRGELKHVILRGNGREIMAILVTKGECLPDENRIVLEVRKKLPYVSTLVHLMNANDRVVMRGVSRTLFGEGVIDQELSGRKFEIPPVAFFQNNLEVTESIVSHIFNEMKDTAGDSLLDLYSGIGTFSITVGKKMGRVTAVESNPVSVKALKANSNLNGMFGIEIVSSDVIEFLKSDQRHYSTIILDPPRSGVGSEIGLLDKFGASMVFYVSCDPTTLARDTAKLRESGYKISSVKAFDMFPQTWHVETVVCLVKKR</sequence>
<dbReference type="SUPFAM" id="SSF53335">
    <property type="entry name" value="S-adenosyl-L-methionine-dependent methyltransferases"/>
    <property type="match status" value="1"/>
</dbReference>
<dbReference type="InterPro" id="IPR010280">
    <property type="entry name" value="U5_MeTrfase_fam"/>
</dbReference>
<keyword evidence="1 4" id="KW-0489">Methyltransferase</keyword>
<evidence type="ECO:0000256" key="5">
    <source>
        <dbReference type="PROSITE-ProRule" id="PRU10015"/>
    </source>
</evidence>
<gene>
    <name evidence="6" type="ORF">Theba_0258</name>
</gene>
<dbReference type="eggNOG" id="COG2265">
    <property type="taxonomic scope" value="Bacteria"/>
</dbReference>
<dbReference type="GO" id="GO:0070475">
    <property type="term" value="P:rRNA base methylation"/>
    <property type="evidence" value="ECO:0007669"/>
    <property type="project" value="TreeGrafter"/>
</dbReference>
<keyword evidence="3 4" id="KW-0949">S-adenosyl-L-methionine</keyword>
<evidence type="ECO:0000313" key="6">
    <source>
        <dbReference type="EMBL" id="AFK05992.1"/>
    </source>
</evidence>
<dbReference type="HOGENOM" id="CLU_014689_8_1_0"/>
<dbReference type="PROSITE" id="PS01230">
    <property type="entry name" value="TRMA_1"/>
    <property type="match status" value="1"/>
</dbReference>
<dbReference type="GO" id="GO:0070041">
    <property type="term" value="F:rRNA (uridine-C5-)-methyltransferase activity"/>
    <property type="evidence" value="ECO:0007669"/>
    <property type="project" value="TreeGrafter"/>
</dbReference>
<dbReference type="InterPro" id="IPR012340">
    <property type="entry name" value="NA-bd_OB-fold"/>
</dbReference>
<feature type="active site" evidence="5">
    <location>
        <position position="395"/>
    </location>
</feature>
<reference evidence="6 7" key="1">
    <citation type="journal article" date="2012" name="Genome Biol. Evol.">
        <title>Genome Sequence of the Mesophilic Thermotogales Bacterium Mesotoga prima MesG1.Ag.4.2 Reveals the Largest Thermotogales Genome To Date.</title>
        <authorList>
            <person name="Zhaxybayeva O."/>
            <person name="Swithers K.S."/>
            <person name="Foght J."/>
            <person name="Green A.G."/>
            <person name="Bruce D."/>
            <person name="Detter C."/>
            <person name="Han S."/>
            <person name="Teshima H."/>
            <person name="Han J."/>
            <person name="Woyke T."/>
            <person name="Pitluck S."/>
            <person name="Nolan M."/>
            <person name="Ivanova N."/>
            <person name="Pati A."/>
            <person name="Land M.L."/>
            <person name="Dlutek M."/>
            <person name="Doolittle W.F."/>
            <person name="Noll K.M."/>
            <person name="Nesbo C.L."/>
        </authorList>
    </citation>
    <scope>NUCLEOTIDE SEQUENCE [LARGE SCALE GENOMIC DNA]</scope>
    <source>
        <strain evidence="7">mesG1.Ag.4.2</strain>
    </source>
</reference>
<evidence type="ECO:0000256" key="3">
    <source>
        <dbReference type="ARBA" id="ARBA00022691"/>
    </source>
</evidence>
<dbReference type="InterPro" id="IPR030390">
    <property type="entry name" value="MeTrfase_TrmA_AS"/>
</dbReference>
<dbReference type="Gene3D" id="3.40.50.150">
    <property type="entry name" value="Vaccinia Virus protein VP39"/>
    <property type="match status" value="1"/>
</dbReference>
<dbReference type="Pfam" id="PF05958">
    <property type="entry name" value="tRNA_U5-meth_tr"/>
    <property type="match status" value="1"/>
</dbReference>
<comment type="similarity">
    <text evidence="4">Belongs to the class I-like SAM-binding methyltransferase superfamily. RNA M5U methyltransferase family.</text>
</comment>
<dbReference type="Proteomes" id="UP000002881">
    <property type="component" value="Chromosome"/>
</dbReference>
<dbReference type="InterPro" id="IPR029063">
    <property type="entry name" value="SAM-dependent_MTases_sf"/>
</dbReference>
<accession>I2F239</accession>
<dbReference type="CDD" id="cd02440">
    <property type="entry name" value="AdoMet_MTases"/>
    <property type="match status" value="1"/>
</dbReference>
<evidence type="ECO:0000256" key="2">
    <source>
        <dbReference type="ARBA" id="ARBA00022679"/>
    </source>
</evidence>